<dbReference type="EC" id="1.1.1.136" evidence="6"/>
<keyword evidence="1 6" id="KW-0560">Oxidoreductase</keyword>
<dbReference type="InterPro" id="IPR028359">
    <property type="entry name" value="UDP_ManNAc/GlcNAc_DH"/>
</dbReference>
<dbReference type="Pfam" id="PF03720">
    <property type="entry name" value="UDPG_MGDP_dh_C"/>
    <property type="match status" value="1"/>
</dbReference>
<dbReference type="SUPFAM" id="SSF52413">
    <property type="entry name" value="UDP-glucose/GDP-mannose dehydrogenase C-terminal domain"/>
    <property type="match status" value="1"/>
</dbReference>
<dbReference type="InterPro" id="IPR014027">
    <property type="entry name" value="UDP-Glc/GDP-Man_DH_C"/>
</dbReference>
<keyword evidence="2" id="KW-0520">NAD</keyword>
<reference evidence="7" key="1">
    <citation type="submission" date="2017-02" db="EMBL/GenBank/DDBJ databases">
        <title>Comparative genomics and description of representatives of a novel lineage of planctomycetes thriving in anoxic sediments.</title>
        <authorList>
            <person name="Spring S."/>
            <person name="Bunk B."/>
            <person name="Sproer C."/>
        </authorList>
    </citation>
    <scope>NUCLEOTIDE SEQUENCE [LARGE SCALE GENOMIC DNA]</scope>
    <source>
        <strain evidence="7">ST-NAGAB-D1</strain>
    </source>
</reference>
<dbReference type="InterPro" id="IPR017476">
    <property type="entry name" value="UDP-Glc/GDP-Man"/>
</dbReference>
<dbReference type="PIRSF" id="PIRSF500136">
    <property type="entry name" value="UDP_ManNAc_DH"/>
    <property type="match status" value="1"/>
</dbReference>
<dbReference type="EMBL" id="CP019791">
    <property type="protein sequence ID" value="AQT70340.1"/>
    <property type="molecule type" value="Genomic_DNA"/>
</dbReference>
<dbReference type="PIRSF" id="PIRSF000124">
    <property type="entry name" value="UDPglc_GDPman_dh"/>
    <property type="match status" value="1"/>
</dbReference>
<feature type="region of interest" description="Disordered" evidence="4">
    <location>
        <begin position="1"/>
        <end position="44"/>
    </location>
</feature>
<sequence length="475" mass="53300" precursor="true">MAAKKKTTKKAAKKTAKKKTTKKAVKKTAKKTTRKKAAKKKTTSAKKSDVPLVGIVGMGYVGLPLAREFCLGGAKVLGFDVNPKTVSNLNKGKSPLKHIPSSDVKEMVDTKNFKVTEKMNQLGKPDALLIAVPTPLTENREPDMQFVEKTCETISKYLRKGQLVVLESTTYPGTTKELMLPILEKSGLKAGRDFHLAYSPEREDPGNKSFRTATIPKVVGGYDKKSLDMAVEIYKYAIDTLVPVKSCEAAEAAKILENTYRCVNIAMVNELKMLFDRMGIDVWEVIHAASTKPFGYKAFYPGPGLGGHCIPIDPFYLTWKARQYGMPTRFIELAGEINTDMPHYVVMRTLEALNDHKKSLKGSKVLVLGLAYKKDIDDVRESPSLELIELLREKGARVDYNDPYIPQTHKQRDYDLQMKSKKLTPKMLQKYDAVLISTDHSEYDYNWVVENSQLVIDTRNATEKVRKGRKKIVKA</sequence>
<gene>
    <name evidence="6" type="primary">wbpA_2</name>
    <name evidence="6" type="ORF">STSP2_03546</name>
</gene>
<dbReference type="SUPFAM" id="SSF51735">
    <property type="entry name" value="NAD(P)-binding Rossmann-fold domains"/>
    <property type="match status" value="1"/>
</dbReference>
<dbReference type="SUPFAM" id="SSF48179">
    <property type="entry name" value="6-phosphogluconate dehydrogenase C-terminal domain-like"/>
    <property type="match status" value="1"/>
</dbReference>
<dbReference type="GO" id="GO:0016628">
    <property type="term" value="F:oxidoreductase activity, acting on the CH-CH group of donors, NAD or NADP as acceptor"/>
    <property type="evidence" value="ECO:0007669"/>
    <property type="project" value="InterPro"/>
</dbReference>
<dbReference type="InterPro" id="IPR036220">
    <property type="entry name" value="UDP-Glc/GDP-Man_DH_C_sf"/>
</dbReference>
<organism evidence="6 7">
    <name type="scientific">Anaerohalosphaera lusitana</name>
    <dbReference type="NCBI Taxonomy" id="1936003"/>
    <lineage>
        <taxon>Bacteria</taxon>
        <taxon>Pseudomonadati</taxon>
        <taxon>Planctomycetota</taxon>
        <taxon>Phycisphaerae</taxon>
        <taxon>Sedimentisphaerales</taxon>
        <taxon>Anaerohalosphaeraceae</taxon>
        <taxon>Anaerohalosphaera</taxon>
    </lineage>
</organism>
<dbReference type="Pfam" id="PF00984">
    <property type="entry name" value="UDPG_MGDP_dh"/>
    <property type="match status" value="1"/>
</dbReference>
<dbReference type="Pfam" id="PF03721">
    <property type="entry name" value="UDPG_MGDP_dh_N"/>
    <property type="match status" value="1"/>
</dbReference>
<dbReference type="Gene3D" id="3.40.50.720">
    <property type="entry name" value="NAD(P)-binding Rossmann-like Domain"/>
    <property type="match status" value="2"/>
</dbReference>
<evidence type="ECO:0000259" key="5">
    <source>
        <dbReference type="SMART" id="SM00984"/>
    </source>
</evidence>
<feature type="domain" description="UDP-glucose/GDP-mannose dehydrogenase C-terminal" evidence="5">
    <location>
        <begin position="366"/>
        <end position="464"/>
    </location>
</feature>
<protein>
    <submittedName>
        <fullName evidence="6">UDP-N-acetyl-D-glucosamine 6-dehydrogenase</fullName>
        <ecNumber evidence="6">1.1.1.136</ecNumber>
    </submittedName>
</protein>
<evidence type="ECO:0000313" key="6">
    <source>
        <dbReference type="EMBL" id="AQT70340.1"/>
    </source>
</evidence>
<dbReference type="GO" id="GO:0047004">
    <property type="term" value="F:UDP-N-acetylglucosamine 6-dehydrogenase activity"/>
    <property type="evidence" value="ECO:0007669"/>
    <property type="project" value="UniProtKB-EC"/>
</dbReference>
<dbReference type="PANTHER" id="PTHR43491:SF1">
    <property type="entry name" value="UDP-N-ACETYL-D-MANNOSAMINE DEHYDROGENASE"/>
    <property type="match status" value="1"/>
</dbReference>
<evidence type="ECO:0000256" key="3">
    <source>
        <dbReference type="PIRNR" id="PIRNR000124"/>
    </source>
</evidence>
<name>A0A1U9NRW4_9BACT</name>
<dbReference type="KEGG" id="alus:STSP2_03546"/>
<evidence type="ECO:0000313" key="7">
    <source>
        <dbReference type="Proteomes" id="UP000189674"/>
    </source>
</evidence>
<dbReference type="Proteomes" id="UP000189674">
    <property type="component" value="Chromosome"/>
</dbReference>
<dbReference type="InterPro" id="IPR014026">
    <property type="entry name" value="UDP-Glc/GDP-Man_DH_dimer"/>
</dbReference>
<dbReference type="RefSeq" id="WP_169853318.1">
    <property type="nucleotide sequence ID" value="NZ_CP019791.1"/>
</dbReference>
<dbReference type="InterPro" id="IPR008927">
    <property type="entry name" value="6-PGluconate_DH-like_C_sf"/>
</dbReference>
<evidence type="ECO:0000256" key="2">
    <source>
        <dbReference type="ARBA" id="ARBA00023027"/>
    </source>
</evidence>
<dbReference type="GO" id="GO:0051287">
    <property type="term" value="F:NAD binding"/>
    <property type="evidence" value="ECO:0007669"/>
    <property type="project" value="InterPro"/>
</dbReference>
<dbReference type="AlphaFoldDB" id="A0A1U9NRW4"/>
<proteinExistence type="inferred from homology"/>
<dbReference type="PANTHER" id="PTHR43491">
    <property type="entry name" value="UDP-N-ACETYL-D-MANNOSAMINE DEHYDROGENASE"/>
    <property type="match status" value="1"/>
</dbReference>
<dbReference type="InterPro" id="IPR001732">
    <property type="entry name" value="UDP-Glc/GDP-Man_DH_N"/>
</dbReference>
<keyword evidence="7" id="KW-1185">Reference proteome</keyword>
<accession>A0A1U9NRW4</accession>
<dbReference type="STRING" id="1936003.STSP2_03546"/>
<dbReference type="NCBIfam" id="TIGR03026">
    <property type="entry name" value="NDP-sugDHase"/>
    <property type="match status" value="1"/>
</dbReference>
<dbReference type="InterPro" id="IPR036291">
    <property type="entry name" value="NAD(P)-bd_dom_sf"/>
</dbReference>
<evidence type="ECO:0000256" key="1">
    <source>
        <dbReference type="ARBA" id="ARBA00023002"/>
    </source>
</evidence>
<dbReference type="GO" id="GO:0000271">
    <property type="term" value="P:polysaccharide biosynthetic process"/>
    <property type="evidence" value="ECO:0007669"/>
    <property type="project" value="InterPro"/>
</dbReference>
<evidence type="ECO:0000256" key="4">
    <source>
        <dbReference type="SAM" id="MobiDB-lite"/>
    </source>
</evidence>
<dbReference type="SMART" id="SM00984">
    <property type="entry name" value="UDPG_MGDP_dh_C"/>
    <property type="match status" value="1"/>
</dbReference>
<comment type="similarity">
    <text evidence="3">Belongs to the UDP-glucose/GDP-mannose dehydrogenase family.</text>
</comment>